<protein>
    <submittedName>
        <fullName evidence="1">Uncharacterized protein</fullName>
    </submittedName>
</protein>
<proteinExistence type="predicted"/>
<reference evidence="1 2" key="1">
    <citation type="journal article" date="2015" name="Nature">
        <title>rRNA introns, odd ribosomes, and small enigmatic genomes across a large radiation of phyla.</title>
        <authorList>
            <person name="Brown C.T."/>
            <person name="Hug L.A."/>
            <person name="Thomas B.C."/>
            <person name="Sharon I."/>
            <person name="Castelle C.J."/>
            <person name="Singh A."/>
            <person name="Wilkins M.J."/>
            <person name="Williams K.H."/>
            <person name="Banfield J.F."/>
        </authorList>
    </citation>
    <scope>NUCLEOTIDE SEQUENCE [LARGE SCALE GENOMIC DNA]</scope>
</reference>
<name>A0A0G0XL11_9BACT</name>
<accession>A0A0G0XL11</accession>
<dbReference type="AlphaFoldDB" id="A0A0G0XL11"/>
<dbReference type="EMBL" id="LCAJ01000004">
    <property type="protein sequence ID" value="KKR88392.1"/>
    <property type="molecule type" value="Genomic_DNA"/>
</dbReference>
<evidence type="ECO:0000313" key="1">
    <source>
        <dbReference type="EMBL" id="KKR88392.1"/>
    </source>
</evidence>
<evidence type="ECO:0000313" key="2">
    <source>
        <dbReference type="Proteomes" id="UP000033908"/>
    </source>
</evidence>
<dbReference type="Proteomes" id="UP000033908">
    <property type="component" value="Unassembled WGS sequence"/>
</dbReference>
<comment type="caution">
    <text evidence="1">The sequence shown here is derived from an EMBL/GenBank/DDBJ whole genome shotgun (WGS) entry which is preliminary data.</text>
</comment>
<gene>
    <name evidence="1" type="ORF">UU37_C0004G0010</name>
</gene>
<organism evidence="1 2">
    <name type="scientific">Candidatus Gottesmanbacteria bacterium GW2011_GWA2_41_12</name>
    <dbReference type="NCBI Taxonomy" id="1618440"/>
    <lineage>
        <taxon>Bacteria</taxon>
        <taxon>Candidatus Gottesmaniibacteriota</taxon>
    </lineage>
</organism>
<sequence length="216" mass="24085">MSKKILHKLKEEYQALPEKKKYLELVTTILSIPILLTVLITNTNNLKNSNSTKIQAASEPIKNESVRPEKVVTIIREITPTVLPTINPSVPPTTIPVNNFNATETLPTKAECKKTVGPVDIISPSEGQVISKDPLSIDISYNTGEYCRVAWSWRLNGSEWSEYTDKSINIYNLTNGTKNLEVRVKSIVSSDEIVLKRTFSYIKTDQITPTSIPGPT</sequence>